<reference evidence="2" key="1">
    <citation type="submission" date="2022-11" db="UniProtKB">
        <authorList>
            <consortium name="WormBaseParasite"/>
        </authorList>
    </citation>
    <scope>IDENTIFICATION</scope>
</reference>
<accession>A0A914EMI2</accession>
<evidence type="ECO:0000313" key="1">
    <source>
        <dbReference type="Proteomes" id="UP000887540"/>
    </source>
</evidence>
<evidence type="ECO:0000313" key="2">
    <source>
        <dbReference type="WBParaSite" id="ACRNAN_scaffold9505.g17502.t1"/>
    </source>
</evidence>
<proteinExistence type="predicted"/>
<organism evidence="1 2">
    <name type="scientific">Acrobeloides nanus</name>
    <dbReference type="NCBI Taxonomy" id="290746"/>
    <lineage>
        <taxon>Eukaryota</taxon>
        <taxon>Metazoa</taxon>
        <taxon>Ecdysozoa</taxon>
        <taxon>Nematoda</taxon>
        <taxon>Chromadorea</taxon>
        <taxon>Rhabditida</taxon>
        <taxon>Tylenchina</taxon>
        <taxon>Cephalobomorpha</taxon>
        <taxon>Cephaloboidea</taxon>
        <taxon>Cephalobidae</taxon>
        <taxon>Acrobeloides</taxon>
    </lineage>
</organism>
<name>A0A914EMI2_9BILA</name>
<dbReference type="WBParaSite" id="ACRNAN_scaffold9505.g17502.t1">
    <property type="protein sequence ID" value="ACRNAN_scaffold9505.g17502.t1"/>
    <property type="gene ID" value="ACRNAN_scaffold9505.g17502"/>
</dbReference>
<dbReference type="AlphaFoldDB" id="A0A914EMI2"/>
<keyword evidence="1" id="KW-1185">Reference proteome</keyword>
<dbReference type="Proteomes" id="UP000887540">
    <property type="component" value="Unplaced"/>
</dbReference>
<sequence length="110" mass="12505">MKSEYRAGTSIHDLCIEAKNMLSNVTSEEFDQKLREMNIPISRSLQITLPMLVESIPKTRHLPNEIIFRKCPVRKCLTAVNSLFFAVTVMRKKSLSGSSKKIIINKLSLP</sequence>
<protein>
    <submittedName>
        <fullName evidence="2">Uncharacterized protein</fullName>
    </submittedName>
</protein>